<dbReference type="Proteomes" id="UP000278222">
    <property type="component" value="Unassembled WGS sequence"/>
</dbReference>
<name>A0A3N1LYZ6_9PROT</name>
<dbReference type="AlphaFoldDB" id="A0A3N1LYZ6"/>
<dbReference type="EMBL" id="RJKX01000013">
    <property type="protein sequence ID" value="ROQ00444.1"/>
    <property type="molecule type" value="Genomic_DNA"/>
</dbReference>
<dbReference type="RefSeq" id="WP_123689721.1">
    <property type="nucleotide sequence ID" value="NZ_AP019700.1"/>
</dbReference>
<reference evidence="1 2" key="1">
    <citation type="submission" date="2018-11" db="EMBL/GenBank/DDBJ databases">
        <title>Genomic Encyclopedia of Type Strains, Phase IV (KMG-IV): sequencing the most valuable type-strain genomes for metagenomic binning, comparative biology and taxonomic classification.</title>
        <authorList>
            <person name="Goeker M."/>
        </authorList>
    </citation>
    <scope>NUCLEOTIDE SEQUENCE [LARGE SCALE GENOMIC DNA]</scope>
    <source>
        <strain evidence="1 2">DSM 5900</strain>
    </source>
</reference>
<dbReference type="Pfam" id="PF18906">
    <property type="entry name" value="Phage_tube_2"/>
    <property type="match status" value="1"/>
</dbReference>
<evidence type="ECO:0000313" key="2">
    <source>
        <dbReference type="Proteomes" id="UP000278222"/>
    </source>
</evidence>
<evidence type="ECO:0000313" key="1">
    <source>
        <dbReference type="EMBL" id="ROQ00444.1"/>
    </source>
</evidence>
<accession>A0A3N1LYZ6</accession>
<keyword evidence="2" id="KW-1185">Reference proteome</keyword>
<dbReference type="InterPro" id="IPR044000">
    <property type="entry name" value="Phage_tube_2"/>
</dbReference>
<dbReference type="OrthoDB" id="7542335at2"/>
<gene>
    <name evidence="1" type="ORF">EDC65_2243</name>
</gene>
<protein>
    <submittedName>
        <fullName evidence="1">Uncharacterized protein</fullName>
    </submittedName>
</protein>
<comment type="caution">
    <text evidence="1">The sequence shown here is derived from an EMBL/GenBank/DDBJ whole genome shotgun (WGS) entry which is preliminary data.</text>
</comment>
<proteinExistence type="predicted"/>
<organism evidence="1 2">
    <name type="scientific">Stella humosa</name>
    <dbReference type="NCBI Taxonomy" id="94"/>
    <lineage>
        <taxon>Bacteria</taxon>
        <taxon>Pseudomonadati</taxon>
        <taxon>Pseudomonadota</taxon>
        <taxon>Alphaproteobacteria</taxon>
        <taxon>Rhodospirillales</taxon>
        <taxon>Stellaceae</taxon>
        <taxon>Stella</taxon>
    </lineage>
</organism>
<sequence>MANKVIRSRRGMLLFKVEDTLTGGEGVDALPIAADDAILVEAPQITFDQSLVTTTEMTGSLDPEAPIVGGLKVPLAFDVYLKGSGTPELPPNWASVMECCGWQRVETGVAVPAAPQLAAAGSATTLTLGAGASATAQAYRGMPIDLYRDSANPLIDFITNYTAGKVASLAESYSPVLGGTVEYQIPKNVLWKPTSDDALIKSGTAYLYMDGVLYKVLGCRGTLSLTMQAGQPGKFRFELTGMYGGKSDAAVPSTPAFDATRSPIWRDPSNDGSGHFSIGRAEAALRQLVLTNGNTQTNPDNPNAAEGFDPSIITGRRMTGTMDPLATLVATRNAMDDFRTGQDRIVHARIGTVPGNRFGITIPAAFYESYGHGDREGLQSEELGFFASGRDAGAFICQY</sequence>